<sequence>MKHAFYYLFFAVVLFSSCNKEKLPVDETSEKKCRIVSADMVFNPEKKTDAAYYTGSAIVNYDEKSNIKSIISTQDSAFRSFSVLFTATQLTLKTKYNGDWIYKLDGQGRVIYVEFYNGAIKANLAYNADGYLSSLIKTDSYSGSQMSYTFNYADGNLIKATGVNSLNGNTETLEYTYTNDIAIDLTSNANPLYYLEINEVIPGFFGKTSKNQLSSVKQTSMSKNYGSGYSFSYSFLHTRDSEGKITSMKIGTIYAEINPGVPNYIRGSWNSVYNFKYQCD</sequence>
<evidence type="ECO:0000313" key="2">
    <source>
        <dbReference type="Proteomes" id="UP001144347"/>
    </source>
</evidence>
<name>A0ABT4L4L4_9SPHI</name>
<keyword evidence="2" id="KW-1185">Reference proteome</keyword>
<evidence type="ECO:0000313" key="1">
    <source>
        <dbReference type="EMBL" id="MCZ4242851.1"/>
    </source>
</evidence>
<accession>A0ABT4L4L4</accession>
<proteinExistence type="predicted"/>
<dbReference type="PROSITE" id="PS51257">
    <property type="entry name" value="PROKAR_LIPOPROTEIN"/>
    <property type="match status" value="1"/>
</dbReference>
<gene>
    <name evidence="1" type="ORF">O0955_02445</name>
</gene>
<evidence type="ECO:0008006" key="3">
    <source>
        <dbReference type="Google" id="ProtNLM"/>
    </source>
</evidence>
<dbReference type="Proteomes" id="UP001144347">
    <property type="component" value="Unassembled WGS sequence"/>
</dbReference>
<organism evidence="1 2">
    <name type="scientific">Pedobacter punctiformis</name>
    <dbReference type="NCBI Taxonomy" id="3004097"/>
    <lineage>
        <taxon>Bacteria</taxon>
        <taxon>Pseudomonadati</taxon>
        <taxon>Bacteroidota</taxon>
        <taxon>Sphingobacteriia</taxon>
        <taxon>Sphingobacteriales</taxon>
        <taxon>Sphingobacteriaceae</taxon>
        <taxon>Pedobacter</taxon>
    </lineage>
</organism>
<reference evidence="1" key="1">
    <citation type="submission" date="2022-12" db="EMBL/GenBank/DDBJ databases">
        <title>Genome sequence of HCMS5-2.</title>
        <authorList>
            <person name="Woo H."/>
        </authorList>
    </citation>
    <scope>NUCLEOTIDE SEQUENCE</scope>
    <source>
        <strain evidence="1">HCMS5-2</strain>
    </source>
</reference>
<dbReference type="EMBL" id="JAPWGM010000001">
    <property type="protein sequence ID" value="MCZ4242851.1"/>
    <property type="molecule type" value="Genomic_DNA"/>
</dbReference>
<dbReference type="RefSeq" id="WP_269425937.1">
    <property type="nucleotide sequence ID" value="NZ_JAPWGM010000001.1"/>
</dbReference>
<protein>
    <recommendedName>
        <fullName evidence="3">DUF4595 domain-containing protein</fullName>
    </recommendedName>
</protein>
<comment type="caution">
    <text evidence="1">The sequence shown here is derived from an EMBL/GenBank/DDBJ whole genome shotgun (WGS) entry which is preliminary data.</text>
</comment>